<evidence type="ECO:0000313" key="2">
    <source>
        <dbReference type="EMBL" id="KAK4542538.1"/>
    </source>
</evidence>
<dbReference type="Proteomes" id="UP001324427">
    <property type="component" value="Unassembled WGS sequence"/>
</dbReference>
<reference evidence="2 3" key="1">
    <citation type="submission" date="2021-11" db="EMBL/GenBank/DDBJ databases">
        <title>Black yeast isolated from Biological Soil Crust.</title>
        <authorList>
            <person name="Kurbessoian T."/>
        </authorList>
    </citation>
    <scope>NUCLEOTIDE SEQUENCE [LARGE SCALE GENOMIC DNA]</scope>
    <source>
        <strain evidence="2 3">CCFEE 5522</strain>
    </source>
</reference>
<gene>
    <name evidence="2" type="ORF">LTR36_006586</name>
</gene>
<feature type="region of interest" description="Disordered" evidence="1">
    <location>
        <begin position="276"/>
        <end position="304"/>
    </location>
</feature>
<feature type="compositionally biased region" description="Basic and acidic residues" evidence="1">
    <location>
        <begin position="276"/>
        <end position="294"/>
    </location>
</feature>
<feature type="compositionally biased region" description="Polar residues" evidence="1">
    <location>
        <begin position="295"/>
        <end position="304"/>
    </location>
</feature>
<dbReference type="AlphaFoldDB" id="A0AAV9JC36"/>
<protein>
    <submittedName>
        <fullName evidence="2">Uncharacterized protein</fullName>
    </submittedName>
</protein>
<sequence length="304" mass="34167">MAPKVKVLKTGNDPRGNLPALTQPQVLEVWERASITYGELMQYFNITSDQVWEVRRLIWTYMHKATTYRPTHTHGNVTAGTPALLWQVPCKPKNDGYYEDAYRAMLAQHSVLAYHPDMNTVIHFEFIGRWIKKEQRATQKNAKLQDPNDMDIKHEIFGIDPPQTLDKQAKSVPASAKKARKFGACWLKITLEPAADGGAVVTGKISCADFCGGNMQAAPSHAMLAQLKPKIQAIISLAQFYIGTYGEEAEEDQADTETVWRTIRNQRNLRERLSAMFSEDKSGGSLEIRVRRGETPNSDSASDE</sequence>
<keyword evidence="3" id="KW-1185">Reference proteome</keyword>
<name>A0AAV9JC36_9PEZI</name>
<organism evidence="2 3">
    <name type="scientific">Oleoguttula mirabilis</name>
    <dbReference type="NCBI Taxonomy" id="1507867"/>
    <lineage>
        <taxon>Eukaryota</taxon>
        <taxon>Fungi</taxon>
        <taxon>Dikarya</taxon>
        <taxon>Ascomycota</taxon>
        <taxon>Pezizomycotina</taxon>
        <taxon>Dothideomycetes</taxon>
        <taxon>Dothideomycetidae</taxon>
        <taxon>Mycosphaerellales</taxon>
        <taxon>Teratosphaeriaceae</taxon>
        <taxon>Oleoguttula</taxon>
    </lineage>
</organism>
<proteinExistence type="predicted"/>
<dbReference type="EMBL" id="JAVFHQ010000040">
    <property type="protein sequence ID" value="KAK4542538.1"/>
    <property type="molecule type" value="Genomic_DNA"/>
</dbReference>
<comment type="caution">
    <text evidence="2">The sequence shown here is derived from an EMBL/GenBank/DDBJ whole genome shotgun (WGS) entry which is preliminary data.</text>
</comment>
<evidence type="ECO:0000256" key="1">
    <source>
        <dbReference type="SAM" id="MobiDB-lite"/>
    </source>
</evidence>
<accession>A0AAV9JC36</accession>
<evidence type="ECO:0000313" key="3">
    <source>
        <dbReference type="Proteomes" id="UP001324427"/>
    </source>
</evidence>